<dbReference type="InterPro" id="IPR027463">
    <property type="entry name" value="AcrB_DN_DC_subdom"/>
</dbReference>
<feature type="transmembrane region" description="Helical" evidence="1">
    <location>
        <begin position="388"/>
        <end position="411"/>
    </location>
</feature>
<dbReference type="PANTHER" id="PTHR32063">
    <property type="match status" value="1"/>
</dbReference>
<dbReference type="AlphaFoldDB" id="A0A545THW1"/>
<organism evidence="2 3">
    <name type="scientific">Aliikangiella marina</name>
    <dbReference type="NCBI Taxonomy" id="1712262"/>
    <lineage>
        <taxon>Bacteria</taxon>
        <taxon>Pseudomonadati</taxon>
        <taxon>Pseudomonadota</taxon>
        <taxon>Gammaproteobacteria</taxon>
        <taxon>Oceanospirillales</taxon>
        <taxon>Pleioneaceae</taxon>
        <taxon>Aliikangiella</taxon>
    </lineage>
</organism>
<dbReference type="Gene3D" id="3.30.70.1430">
    <property type="entry name" value="Multidrug efflux transporter AcrB pore domain"/>
    <property type="match status" value="2"/>
</dbReference>
<dbReference type="Gene3D" id="3.30.70.1320">
    <property type="entry name" value="Multidrug efflux transporter AcrB pore domain like"/>
    <property type="match status" value="1"/>
</dbReference>
<dbReference type="GO" id="GO:0005886">
    <property type="term" value="C:plasma membrane"/>
    <property type="evidence" value="ECO:0007669"/>
    <property type="project" value="TreeGrafter"/>
</dbReference>
<comment type="caution">
    <text evidence="2">The sequence shown here is derived from an EMBL/GenBank/DDBJ whole genome shotgun (WGS) entry which is preliminary data.</text>
</comment>
<dbReference type="Gene3D" id="1.20.1640.10">
    <property type="entry name" value="Multidrug efflux transporter AcrB transmembrane domain"/>
    <property type="match status" value="2"/>
</dbReference>
<proteinExistence type="predicted"/>
<dbReference type="RefSeq" id="WP_142888162.1">
    <property type="nucleotide sequence ID" value="NZ_VIKR01000001.1"/>
</dbReference>
<feature type="transmembrane region" description="Helical" evidence="1">
    <location>
        <begin position="520"/>
        <end position="540"/>
    </location>
</feature>
<dbReference type="SUPFAM" id="SSF82866">
    <property type="entry name" value="Multidrug efflux transporter AcrB transmembrane domain"/>
    <property type="match status" value="2"/>
</dbReference>
<keyword evidence="1" id="KW-0472">Membrane</keyword>
<keyword evidence="1" id="KW-0812">Transmembrane</keyword>
<dbReference type="SUPFAM" id="SSF82714">
    <property type="entry name" value="Multidrug efflux transporter AcrB TolC docking domain, DN and DC subdomains"/>
    <property type="match status" value="2"/>
</dbReference>
<feature type="transmembrane region" description="Helical" evidence="1">
    <location>
        <begin position="869"/>
        <end position="885"/>
    </location>
</feature>
<feature type="transmembrane region" description="Helical" evidence="1">
    <location>
        <begin position="995"/>
        <end position="1018"/>
    </location>
</feature>
<feature type="transmembrane region" description="Helical" evidence="1">
    <location>
        <begin position="967"/>
        <end position="989"/>
    </location>
</feature>
<dbReference type="EMBL" id="VIKR01000001">
    <property type="protein sequence ID" value="TQV76802.1"/>
    <property type="molecule type" value="Genomic_DNA"/>
</dbReference>
<keyword evidence="3" id="KW-1185">Reference proteome</keyword>
<dbReference type="Gene3D" id="3.30.2090.10">
    <property type="entry name" value="Multidrug efflux transporter AcrB TolC docking domain, DN and DC subdomains"/>
    <property type="match status" value="2"/>
</dbReference>
<feature type="transmembrane region" description="Helical" evidence="1">
    <location>
        <begin position="334"/>
        <end position="352"/>
    </location>
</feature>
<sequence length="1024" mass="113142">MDITRFAIEKNRIFSVIFVILIFAGVNAYFTLPKSEDPGFIVRTAFIQTQLPGASPQRVEQLVTDKLEKEIQQMPEVKHIRSESLTGVSLVYVDLKEEFTELRPIWDKLRRKVDDAKRELPKEIKGPFINDEFGDIFGTVVAITGDGFSYRQLKQIADEVRNELLLLKNVAKVDVVGAQEERIFLEYSNARLSELGISPGQLQNILAQKNIIRSGGNFSTDYEKIIVEPTGNFDSIADIANTIVNIPNSQNVVKLSDLVTVRRALIDPQEMVMRKTGEPAIALAISLKEGGNVVDLGIELKQMVEYVKTVYPVGIDFEFLAFQADVVDSKISDFLGNVWQAIAIVLLVMLVFLGLRTGFIVASLIPSAMIVTLFVMQSFEIGIDQMSLASLIIALGMLVDNAIVMSESVIVRVEQGESIKKASIESAAELKLPLLISSLTTSAAFLPIFLAESQVGEYTAPLFKVVTITLITSWLLALTLVPLLCVFFLKVKKKTAEEHYDSGLYKNYKRILLAVVKKPWLSLVGVVAIFYFSLQGFAFIENVFFPENDKPVVTVEIETPAGSPIERTIEITEAVENYILTNLMAENEGGKGFLSWGTYIGEGPPRFTLSAPSHARAPNYSMILGNVTDTQVAKERIFPEVEKFIIDNYPDVTPTVDFLPLGTAGGAPVAIRIMGRDQEQLFEIVEQVKQRLTATAGTKSIVDDWGTRSKKLVMDIDNTQAQLAGVTNDEVASAMQTYLTGLETTNFREADKLIPIVLRSERPKDAKTDFTMIGNIGVFSQATGQTVPLSQVATLGLEWQTSKILRRDRLKTVTISSYVEPGYNSIEIALAMGEWLKEQQKDWPFGYRWELGGDVEGSLDAQKSIFDKLPIAGLIMLLLLVWQFNSLRKTTIVIVTIPLSLIGVVFGLVVTDLPFGFMTMLGVISLAGIVINNAIVLLDRIKIENEENGLPLHEAVPFACQQRLRPILLTTATTIGGMIPLALGGGPLWESMAVAIIFGILLATLLTLGVVPLLYSLFYRVKYG</sequence>
<dbReference type="Pfam" id="PF00873">
    <property type="entry name" value="ACR_tran"/>
    <property type="match status" value="1"/>
</dbReference>
<evidence type="ECO:0000313" key="3">
    <source>
        <dbReference type="Proteomes" id="UP000317839"/>
    </source>
</evidence>
<feature type="transmembrane region" description="Helical" evidence="1">
    <location>
        <begin position="462"/>
        <end position="489"/>
    </location>
</feature>
<name>A0A545THW1_9GAMM</name>
<dbReference type="PANTHER" id="PTHR32063:SF18">
    <property type="entry name" value="CATION EFFLUX SYSTEM PROTEIN"/>
    <property type="match status" value="1"/>
</dbReference>
<gene>
    <name evidence="2" type="ORF">FLL45_02265</name>
</gene>
<protein>
    <submittedName>
        <fullName evidence="2">Efflux RND transporter permease subunit</fullName>
    </submittedName>
</protein>
<keyword evidence="1" id="KW-1133">Transmembrane helix</keyword>
<dbReference type="Gene3D" id="3.30.70.1440">
    <property type="entry name" value="Multidrug efflux transporter AcrB pore domain"/>
    <property type="match status" value="1"/>
</dbReference>
<feature type="transmembrane region" description="Helical" evidence="1">
    <location>
        <begin position="12"/>
        <end position="32"/>
    </location>
</feature>
<feature type="transmembrane region" description="Helical" evidence="1">
    <location>
        <begin position="917"/>
        <end position="938"/>
    </location>
</feature>
<evidence type="ECO:0000313" key="2">
    <source>
        <dbReference type="EMBL" id="TQV76802.1"/>
    </source>
</evidence>
<dbReference type="Proteomes" id="UP000317839">
    <property type="component" value="Unassembled WGS sequence"/>
</dbReference>
<feature type="transmembrane region" description="Helical" evidence="1">
    <location>
        <begin position="432"/>
        <end position="450"/>
    </location>
</feature>
<reference evidence="2 3" key="1">
    <citation type="submission" date="2019-06" db="EMBL/GenBank/DDBJ databases">
        <title>Draft genome of Aliikangiella marina GYP-15.</title>
        <authorList>
            <person name="Wang G."/>
        </authorList>
    </citation>
    <scope>NUCLEOTIDE SEQUENCE [LARGE SCALE GENOMIC DNA]</scope>
    <source>
        <strain evidence="2 3">GYP-15</strain>
    </source>
</reference>
<accession>A0A545THW1</accession>
<dbReference type="SUPFAM" id="SSF82693">
    <property type="entry name" value="Multidrug efflux transporter AcrB pore domain, PN1, PN2, PC1 and PC2 subdomains"/>
    <property type="match status" value="2"/>
</dbReference>
<evidence type="ECO:0000256" key="1">
    <source>
        <dbReference type="SAM" id="Phobius"/>
    </source>
</evidence>
<dbReference type="PRINTS" id="PR00702">
    <property type="entry name" value="ACRIFLAVINRP"/>
</dbReference>
<feature type="transmembrane region" description="Helical" evidence="1">
    <location>
        <begin position="892"/>
        <end position="911"/>
    </location>
</feature>
<dbReference type="OrthoDB" id="9757940at2"/>
<feature type="transmembrane region" description="Helical" evidence="1">
    <location>
        <begin position="359"/>
        <end position="376"/>
    </location>
</feature>
<dbReference type="InterPro" id="IPR001036">
    <property type="entry name" value="Acrflvin-R"/>
</dbReference>
<dbReference type="GO" id="GO:0042910">
    <property type="term" value="F:xenobiotic transmembrane transporter activity"/>
    <property type="evidence" value="ECO:0007669"/>
    <property type="project" value="TreeGrafter"/>
</dbReference>